<dbReference type="Proteomes" id="UP001327560">
    <property type="component" value="Chromosome 6"/>
</dbReference>
<dbReference type="EMBL" id="CP136895">
    <property type="protein sequence ID" value="WOL11594.1"/>
    <property type="molecule type" value="Genomic_DNA"/>
</dbReference>
<evidence type="ECO:0000313" key="1">
    <source>
        <dbReference type="EMBL" id="WOL11594.1"/>
    </source>
</evidence>
<reference evidence="1 2" key="1">
    <citation type="submission" date="2023-10" db="EMBL/GenBank/DDBJ databases">
        <title>Chromosome-scale genome assembly provides insights into flower coloration mechanisms of Canna indica.</title>
        <authorList>
            <person name="Li C."/>
        </authorList>
    </citation>
    <scope>NUCLEOTIDE SEQUENCE [LARGE SCALE GENOMIC DNA]</scope>
    <source>
        <tissue evidence="1">Flower</tissue>
    </source>
</reference>
<organism evidence="1 2">
    <name type="scientific">Canna indica</name>
    <name type="common">Indian-shot</name>
    <dbReference type="NCBI Taxonomy" id="4628"/>
    <lineage>
        <taxon>Eukaryota</taxon>
        <taxon>Viridiplantae</taxon>
        <taxon>Streptophyta</taxon>
        <taxon>Embryophyta</taxon>
        <taxon>Tracheophyta</taxon>
        <taxon>Spermatophyta</taxon>
        <taxon>Magnoliopsida</taxon>
        <taxon>Liliopsida</taxon>
        <taxon>Zingiberales</taxon>
        <taxon>Cannaceae</taxon>
        <taxon>Canna</taxon>
    </lineage>
</organism>
<evidence type="ECO:0000313" key="2">
    <source>
        <dbReference type="Proteomes" id="UP001327560"/>
    </source>
</evidence>
<keyword evidence="2" id="KW-1185">Reference proteome</keyword>
<sequence length="96" mass="11525">MSDMQKKWRGGQYKKLLWWAAWSTYEEDFKDHLKEIGRMNVDAAISLLKYPPQTWCRAYFTTNCKNDTVDNNFSESFNSWIREARHKAIIDILEEN</sequence>
<protein>
    <submittedName>
        <fullName evidence="1">Uncharacterized protein</fullName>
    </submittedName>
</protein>
<dbReference type="PANTHER" id="PTHR31973">
    <property type="entry name" value="POLYPROTEIN, PUTATIVE-RELATED"/>
    <property type="match status" value="1"/>
</dbReference>
<accession>A0AAQ3QHP7</accession>
<name>A0AAQ3QHP7_9LILI</name>
<dbReference type="PANTHER" id="PTHR31973:SF189">
    <property type="entry name" value="TRANSPOSASE, MUDR, PLANT, MULE TRANSPOSASE DOMAIN PROTEIN-RELATED"/>
    <property type="match status" value="1"/>
</dbReference>
<proteinExistence type="predicted"/>
<gene>
    <name evidence="1" type="ORF">Cni_G20358</name>
</gene>
<dbReference type="AlphaFoldDB" id="A0AAQ3QHP7"/>